<keyword evidence="1" id="KW-1133">Transmembrane helix</keyword>
<gene>
    <name evidence="2" type="ORF">SAMN05660324_4347</name>
</gene>
<evidence type="ECO:0000256" key="1">
    <source>
        <dbReference type="SAM" id="Phobius"/>
    </source>
</evidence>
<proteinExistence type="predicted"/>
<accession>A0A1G7ZSH0</accession>
<evidence type="ECO:0000313" key="2">
    <source>
        <dbReference type="EMBL" id="SDH11645.1"/>
    </source>
</evidence>
<organism evidence="2 3">
    <name type="scientific">Klenkia brasiliensis</name>
    <dbReference type="NCBI Taxonomy" id="333142"/>
    <lineage>
        <taxon>Bacteria</taxon>
        <taxon>Bacillati</taxon>
        <taxon>Actinomycetota</taxon>
        <taxon>Actinomycetes</taxon>
        <taxon>Geodermatophilales</taxon>
        <taxon>Geodermatophilaceae</taxon>
        <taxon>Klenkia</taxon>
    </lineage>
</organism>
<sequence>MAPPAVPRSWVWRARGRIACSVAPLTWVSVGLVNMVDGPVLATVVAYAIGLVILLALVTTRGPSVTEACAARALRTGSVPEGMSLAVVDTAAADLLRTRLARFALPAAVVFVVVGTAIWSIRGVTADKYAVGVVLSVNALAWGWATTTSAREALRWRAGTDERWAAWAAADGAAAG</sequence>
<feature type="transmembrane region" description="Helical" evidence="1">
    <location>
        <begin position="40"/>
        <end position="58"/>
    </location>
</feature>
<evidence type="ECO:0000313" key="3">
    <source>
        <dbReference type="Proteomes" id="UP000198863"/>
    </source>
</evidence>
<keyword evidence="1" id="KW-0472">Membrane</keyword>
<name>A0A1G7ZSH0_9ACTN</name>
<feature type="transmembrane region" description="Helical" evidence="1">
    <location>
        <begin position="129"/>
        <end position="147"/>
    </location>
</feature>
<dbReference type="EMBL" id="FNCF01000009">
    <property type="protein sequence ID" value="SDH11645.1"/>
    <property type="molecule type" value="Genomic_DNA"/>
</dbReference>
<feature type="transmembrane region" description="Helical" evidence="1">
    <location>
        <begin position="103"/>
        <end position="123"/>
    </location>
</feature>
<keyword evidence="1" id="KW-0812">Transmembrane</keyword>
<protein>
    <submittedName>
        <fullName evidence="2">Uncharacterized protein</fullName>
    </submittedName>
</protein>
<dbReference type="AlphaFoldDB" id="A0A1G7ZSH0"/>
<reference evidence="3" key="1">
    <citation type="submission" date="2016-10" db="EMBL/GenBank/DDBJ databases">
        <authorList>
            <person name="Varghese N."/>
            <person name="Submissions S."/>
        </authorList>
    </citation>
    <scope>NUCLEOTIDE SEQUENCE [LARGE SCALE GENOMIC DNA]</scope>
    <source>
        <strain evidence="3">DSM 44526</strain>
    </source>
</reference>
<keyword evidence="3" id="KW-1185">Reference proteome</keyword>
<dbReference type="Proteomes" id="UP000198863">
    <property type="component" value="Unassembled WGS sequence"/>
</dbReference>
<dbReference type="RefSeq" id="WP_091068815.1">
    <property type="nucleotide sequence ID" value="NZ_FNCF01000009.1"/>
</dbReference>